<organism evidence="2 3">
    <name type="scientific">Takifugu bimaculatus</name>
    <dbReference type="NCBI Taxonomy" id="433685"/>
    <lineage>
        <taxon>Eukaryota</taxon>
        <taxon>Metazoa</taxon>
        <taxon>Chordata</taxon>
        <taxon>Craniata</taxon>
        <taxon>Vertebrata</taxon>
        <taxon>Euteleostomi</taxon>
        <taxon>Actinopterygii</taxon>
        <taxon>Neopterygii</taxon>
        <taxon>Teleostei</taxon>
        <taxon>Neoteleostei</taxon>
        <taxon>Acanthomorphata</taxon>
        <taxon>Eupercaria</taxon>
        <taxon>Tetraodontiformes</taxon>
        <taxon>Tetradontoidea</taxon>
        <taxon>Tetraodontidae</taxon>
        <taxon>Takifugu</taxon>
    </lineage>
</organism>
<evidence type="ECO:0000313" key="2">
    <source>
        <dbReference type="EMBL" id="TNN00140.1"/>
    </source>
</evidence>
<accession>A0A4Z2C7G5</accession>
<dbReference type="EMBL" id="SWLE01000004">
    <property type="protein sequence ID" value="TNN00140.1"/>
    <property type="molecule type" value="Genomic_DNA"/>
</dbReference>
<name>A0A4Z2C7G5_9TELE</name>
<gene>
    <name evidence="2" type="ORF">fugu_011386</name>
</gene>
<evidence type="ECO:0000313" key="3">
    <source>
        <dbReference type="Proteomes" id="UP000516260"/>
    </source>
</evidence>
<protein>
    <submittedName>
        <fullName evidence="2">Uncharacterized protein</fullName>
    </submittedName>
</protein>
<keyword evidence="3" id="KW-1185">Reference proteome</keyword>
<dbReference type="Proteomes" id="UP000516260">
    <property type="component" value="Chromosome 12"/>
</dbReference>
<dbReference type="AlphaFoldDB" id="A0A4Z2C7G5"/>
<proteinExistence type="predicted"/>
<sequence>MGSALVGFGAAPDLRPVLHCAIGSCYRRGVLRAVGRFWGQNVSKLLMKFKKPQTTETAECFQPSWDPPPPQRGTLLSQRERPSSVMLQRLWDTLLRRLINQHVCSEHLTHTMKHT</sequence>
<evidence type="ECO:0000256" key="1">
    <source>
        <dbReference type="SAM" id="MobiDB-lite"/>
    </source>
</evidence>
<comment type="caution">
    <text evidence="2">The sequence shown here is derived from an EMBL/GenBank/DDBJ whole genome shotgun (WGS) entry which is preliminary data.</text>
</comment>
<feature type="region of interest" description="Disordered" evidence="1">
    <location>
        <begin position="58"/>
        <end position="79"/>
    </location>
</feature>
<reference evidence="2 3" key="1">
    <citation type="submission" date="2019-04" db="EMBL/GenBank/DDBJ databases">
        <title>The sequence and de novo assembly of Takifugu bimaculatus genome using PacBio and Hi-C technologies.</title>
        <authorList>
            <person name="Xu P."/>
            <person name="Liu B."/>
            <person name="Zhou Z."/>
        </authorList>
    </citation>
    <scope>NUCLEOTIDE SEQUENCE [LARGE SCALE GENOMIC DNA]</scope>
    <source>
        <strain evidence="2">TB-2018</strain>
        <tissue evidence="2">Muscle</tissue>
    </source>
</reference>